<protein>
    <submittedName>
        <fullName evidence="2">VOC family protein</fullName>
    </submittedName>
</protein>
<dbReference type="InterPro" id="IPR037523">
    <property type="entry name" value="VOC_core"/>
</dbReference>
<dbReference type="RefSeq" id="WP_376982886.1">
    <property type="nucleotide sequence ID" value="NZ_JBHLSV010000031.1"/>
</dbReference>
<dbReference type="EMBL" id="JBHLSV010000031">
    <property type="protein sequence ID" value="MFC0675851.1"/>
    <property type="molecule type" value="Genomic_DNA"/>
</dbReference>
<reference evidence="2 3" key="1">
    <citation type="submission" date="2024-09" db="EMBL/GenBank/DDBJ databases">
        <authorList>
            <person name="Sun Q."/>
            <person name="Mori K."/>
        </authorList>
    </citation>
    <scope>NUCLEOTIDE SEQUENCE [LARGE SCALE GENOMIC DNA]</scope>
    <source>
        <strain evidence="2 3">CICC 10874</strain>
    </source>
</reference>
<evidence type="ECO:0000259" key="1">
    <source>
        <dbReference type="PROSITE" id="PS51819"/>
    </source>
</evidence>
<dbReference type="Pfam" id="PF13669">
    <property type="entry name" value="Glyoxalase_4"/>
    <property type="match status" value="1"/>
</dbReference>
<organism evidence="2 3">
    <name type="scientific">Brachybacterium hainanense</name>
    <dbReference type="NCBI Taxonomy" id="1541174"/>
    <lineage>
        <taxon>Bacteria</taxon>
        <taxon>Bacillati</taxon>
        <taxon>Actinomycetota</taxon>
        <taxon>Actinomycetes</taxon>
        <taxon>Micrococcales</taxon>
        <taxon>Dermabacteraceae</taxon>
        <taxon>Brachybacterium</taxon>
    </lineage>
</organism>
<keyword evidence="3" id="KW-1185">Reference proteome</keyword>
<dbReference type="Proteomes" id="UP001589793">
    <property type="component" value="Unassembled WGS sequence"/>
</dbReference>
<comment type="caution">
    <text evidence="2">The sequence shown here is derived from an EMBL/GenBank/DDBJ whole genome shotgun (WGS) entry which is preliminary data.</text>
</comment>
<evidence type="ECO:0000313" key="3">
    <source>
        <dbReference type="Proteomes" id="UP001589793"/>
    </source>
</evidence>
<evidence type="ECO:0000313" key="2">
    <source>
        <dbReference type="EMBL" id="MFC0675851.1"/>
    </source>
</evidence>
<dbReference type="Gene3D" id="3.10.180.10">
    <property type="entry name" value="2,3-Dihydroxybiphenyl 1,2-Dioxygenase, domain 1"/>
    <property type="match status" value="1"/>
</dbReference>
<gene>
    <name evidence="2" type="ORF">ACFFF6_18020</name>
</gene>
<sequence>MTPPAPGRASTGTGIHHLELWTHDLAVSEPSFGWLLGELGWSAERVDGWPLGRIWRHGSGLYLVLEQSADGHGDRHDRLAPGMNHVALTCTDREALDRLRQDGAAHGWSELFPAAYPHAGGPEHIAWYAENAEGFEVEVVASV</sequence>
<dbReference type="InterPro" id="IPR029068">
    <property type="entry name" value="Glyas_Bleomycin-R_OHBP_Dase"/>
</dbReference>
<dbReference type="PROSITE" id="PS51819">
    <property type="entry name" value="VOC"/>
    <property type="match status" value="1"/>
</dbReference>
<proteinExistence type="predicted"/>
<name>A0ABV6RFT6_9MICO</name>
<accession>A0ABV6RFT6</accession>
<feature type="domain" description="VOC" evidence="1">
    <location>
        <begin position="14"/>
        <end position="142"/>
    </location>
</feature>
<dbReference type="SUPFAM" id="SSF54593">
    <property type="entry name" value="Glyoxalase/Bleomycin resistance protein/Dihydroxybiphenyl dioxygenase"/>
    <property type="match status" value="1"/>
</dbReference>